<feature type="non-terminal residue" evidence="3">
    <location>
        <position position="1"/>
    </location>
</feature>
<gene>
    <name evidence="3" type="primary">X-elementORF2_359</name>
    <name evidence="3" type="ORF">TNCT_597901</name>
</gene>
<dbReference type="OrthoDB" id="412981at2759"/>
<protein>
    <submittedName>
        <fullName evidence="3">Putative RNA-directed DNA polymerase from transposon X-element</fullName>
    </submittedName>
</protein>
<sequence length="359" mass="40658">MNPLNKPPPQPKINYWEERTRKRKEAMEAEKLNSQASSSTQVPAGNNISKPQPNKPQPNKPKPQTQPESSSSKPTQASPFSTPSDNSKIPKPPTQTTQNFIPDLIKIFRGKSQCIVVGDFNAKHKAWNPRGNGNKAGTALHNYARSSGNIISAPSDFTRIPNQTNYNASIIDLGLSCGLNNITAESHYELSSDHNPVHFVINFNSHSSHLHNCKIITNWNKYQDILSSTIAGNPTINNEEDIEDAINSLNYNIHSAINNSSKFKSMKQDFTLVPYPTRIKIREKNRLRKLWQHTRYPPLKTELNRLQREIKRDLSYIKQREWDDALVECNHSDNSLHKLIARANKKPVTYPPLLGFQGL</sequence>
<keyword evidence="3" id="KW-0808">Transferase</keyword>
<dbReference type="SUPFAM" id="SSF56219">
    <property type="entry name" value="DNase I-like"/>
    <property type="match status" value="1"/>
</dbReference>
<evidence type="ECO:0000259" key="2">
    <source>
        <dbReference type="Pfam" id="PF14529"/>
    </source>
</evidence>
<feature type="region of interest" description="Disordered" evidence="1">
    <location>
        <begin position="1"/>
        <end position="98"/>
    </location>
</feature>
<dbReference type="EMBL" id="BMAO01003570">
    <property type="protein sequence ID" value="GFQ88782.1"/>
    <property type="molecule type" value="Genomic_DNA"/>
</dbReference>
<dbReference type="Pfam" id="PF14529">
    <property type="entry name" value="Exo_endo_phos_2"/>
    <property type="match status" value="1"/>
</dbReference>
<evidence type="ECO:0000313" key="3">
    <source>
        <dbReference type="EMBL" id="GFQ88782.1"/>
    </source>
</evidence>
<reference evidence="3" key="1">
    <citation type="submission" date="2020-07" db="EMBL/GenBank/DDBJ databases">
        <title>Multicomponent nature underlies the extraordinary mechanical properties of spider dragline silk.</title>
        <authorList>
            <person name="Kono N."/>
            <person name="Nakamura H."/>
            <person name="Mori M."/>
            <person name="Yoshida Y."/>
            <person name="Ohtoshi R."/>
            <person name="Malay A.D."/>
            <person name="Moran D.A.P."/>
            <person name="Tomita M."/>
            <person name="Numata K."/>
            <person name="Arakawa K."/>
        </authorList>
    </citation>
    <scope>NUCLEOTIDE SEQUENCE</scope>
</reference>
<feature type="compositionally biased region" description="Basic and acidic residues" evidence="1">
    <location>
        <begin position="15"/>
        <end position="31"/>
    </location>
</feature>
<evidence type="ECO:0000256" key="1">
    <source>
        <dbReference type="SAM" id="MobiDB-lite"/>
    </source>
</evidence>
<dbReference type="GO" id="GO:0003964">
    <property type="term" value="F:RNA-directed DNA polymerase activity"/>
    <property type="evidence" value="ECO:0007669"/>
    <property type="project" value="UniProtKB-KW"/>
</dbReference>
<keyword evidence="4" id="KW-1185">Reference proteome</keyword>
<dbReference type="InterPro" id="IPR005135">
    <property type="entry name" value="Endo/exonuclease/phosphatase"/>
</dbReference>
<accession>A0A8X6FUM6</accession>
<proteinExistence type="predicted"/>
<feature type="compositionally biased region" description="Polar residues" evidence="1">
    <location>
        <begin position="32"/>
        <end position="49"/>
    </location>
</feature>
<dbReference type="Gene3D" id="3.60.10.10">
    <property type="entry name" value="Endonuclease/exonuclease/phosphatase"/>
    <property type="match status" value="1"/>
</dbReference>
<feature type="compositionally biased region" description="Polar residues" evidence="1">
    <location>
        <begin position="68"/>
        <end position="87"/>
    </location>
</feature>
<dbReference type="Proteomes" id="UP000887116">
    <property type="component" value="Unassembled WGS sequence"/>
</dbReference>
<evidence type="ECO:0000313" key="4">
    <source>
        <dbReference type="Proteomes" id="UP000887116"/>
    </source>
</evidence>
<feature type="domain" description="Endonuclease/exonuclease/phosphatase" evidence="2">
    <location>
        <begin position="92"/>
        <end position="197"/>
    </location>
</feature>
<comment type="caution">
    <text evidence="3">The sequence shown here is derived from an EMBL/GenBank/DDBJ whole genome shotgun (WGS) entry which is preliminary data.</text>
</comment>
<dbReference type="InterPro" id="IPR036691">
    <property type="entry name" value="Endo/exonu/phosph_ase_sf"/>
</dbReference>
<keyword evidence="3" id="KW-0548">Nucleotidyltransferase</keyword>
<dbReference type="AlphaFoldDB" id="A0A8X6FUM6"/>
<name>A0A8X6FUM6_TRICU</name>
<feature type="compositionally biased region" description="Pro residues" evidence="1">
    <location>
        <begin position="1"/>
        <end position="11"/>
    </location>
</feature>
<organism evidence="3 4">
    <name type="scientific">Trichonephila clavata</name>
    <name type="common">Joro spider</name>
    <name type="synonym">Nephila clavata</name>
    <dbReference type="NCBI Taxonomy" id="2740835"/>
    <lineage>
        <taxon>Eukaryota</taxon>
        <taxon>Metazoa</taxon>
        <taxon>Ecdysozoa</taxon>
        <taxon>Arthropoda</taxon>
        <taxon>Chelicerata</taxon>
        <taxon>Arachnida</taxon>
        <taxon>Araneae</taxon>
        <taxon>Araneomorphae</taxon>
        <taxon>Entelegynae</taxon>
        <taxon>Araneoidea</taxon>
        <taxon>Nephilidae</taxon>
        <taxon>Trichonephila</taxon>
    </lineage>
</organism>
<keyword evidence="3" id="KW-0695">RNA-directed DNA polymerase</keyword>